<dbReference type="InterPro" id="IPR053779">
    <property type="entry name" value="GlpR"/>
</dbReference>
<dbReference type="NCBIfam" id="NF045516">
    <property type="entry name" value="GlpR"/>
    <property type="match status" value="1"/>
</dbReference>
<feature type="compositionally biased region" description="Basic and acidic residues" evidence="1">
    <location>
        <begin position="251"/>
        <end position="271"/>
    </location>
</feature>
<feature type="transmembrane region" description="Helical" evidence="2">
    <location>
        <begin position="6"/>
        <end position="25"/>
    </location>
</feature>
<sequence>MSVPNSILSVLLVVVWLFVLVPMVVNRRPKVMTVSQAALNTRVLFRGGLDKLKHRVRPGLAAESFEEEEDEEGGGARRPVAEVFADADDAESAESAESPQDNDDYEVADEAEFIEDDVPPRRQREDEPVDDAEVVAVRDRRHAAHDDEDAQAREEAELQQLAHRLGRGGYNPNADASARAHRYAVRQRFVLGLIVSLVAATVLAFAMSPLVWYAVAVIAATLVGYLAYLRRQVRIEEQIRARRMARFARSRGPEHAERAAPRPRAERRGSQRGETAPGESARRAARKARGPRVVAIDEDDPDFVDLPSPHDGVLRRASGQ</sequence>
<dbReference type="EMBL" id="CP001958">
    <property type="protein sequence ID" value="ADG96989.1"/>
    <property type="molecule type" value="Genomic_DNA"/>
</dbReference>
<keyword evidence="2" id="KW-1133">Transmembrane helix</keyword>
<protein>
    <recommendedName>
        <fullName evidence="5">Transmembrane protein</fullName>
    </recommendedName>
</protein>
<name>D6ZC12_SEGRD</name>
<proteinExistence type="predicted"/>
<evidence type="ECO:0000256" key="1">
    <source>
        <dbReference type="SAM" id="MobiDB-lite"/>
    </source>
</evidence>
<feature type="transmembrane region" description="Helical" evidence="2">
    <location>
        <begin position="189"/>
        <end position="206"/>
    </location>
</feature>
<keyword evidence="2" id="KW-0472">Membrane</keyword>
<evidence type="ECO:0000313" key="4">
    <source>
        <dbReference type="Proteomes" id="UP000002247"/>
    </source>
</evidence>
<dbReference type="STRING" id="640132.Srot_0505"/>
<keyword evidence="2" id="KW-0812">Transmembrane</keyword>
<keyword evidence="4" id="KW-1185">Reference proteome</keyword>
<organism evidence="3 4">
    <name type="scientific">Segniliparus rotundus (strain ATCC BAA-972 / CDC 1076 / CIP 108378 / DSM 44985 / JCM 13578)</name>
    <dbReference type="NCBI Taxonomy" id="640132"/>
    <lineage>
        <taxon>Bacteria</taxon>
        <taxon>Bacillati</taxon>
        <taxon>Actinomycetota</taxon>
        <taxon>Actinomycetes</taxon>
        <taxon>Mycobacteriales</taxon>
        <taxon>Segniliparaceae</taxon>
        <taxon>Segniliparus</taxon>
    </lineage>
</organism>
<dbReference type="KEGG" id="srt:Srot_0505"/>
<dbReference type="eggNOG" id="ENOG50334B8">
    <property type="taxonomic scope" value="Bacteria"/>
</dbReference>
<evidence type="ECO:0008006" key="5">
    <source>
        <dbReference type="Google" id="ProtNLM"/>
    </source>
</evidence>
<gene>
    <name evidence="3" type="ordered locus">Srot_0505</name>
</gene>
<feature type="transmembrane region" description="Helical" evidence="2">
    <location>
        <begin position="212"/>
        <end position="229"/>
    </location>
</feature>
<accession>D6ZC12</accession>
<evidence type="ECO:0000313" key="3">
    <source>
        <dbReference type="EMBL" id="ADG96989.1"/>
    </source>
</evidence>
<dbReference type="AlphaFoldDB" id="D6ZC12"/>
<dbReference type="RefSeq" id="WP_013137445.1">
    <property type="nucleotide sequence ID" value="NC_014168.1"/>
</dbReference>
<reference evidence="3 4" key="1">
    <citation type="journal article" date="2010" name="Stand. Genomic Sci.">
        <title>Complete genome sequence of Segniliparus rotundus type strain (CDC 1076).</title>
        <authorList>
            <person name="Sikorski J."/>
            <person name="Lapidus A."/>
            <person name="Copeland A."/>
            <person name="Misra M."/>
            <person name="Glavina Del Rio T."/>
            <person name="Nolan M."/>
            <person name="Lucas S."/>
            <person name="Chen F."/>
            <person name="Tice H."/>
            <person name="Cheng J.F."/>
            <person name="Jando M."/>
            <person name="Schneider S."/>
            <person name="Bruce D."/>
            <person name="Goodwin L."/>
            <person name="Pitluck S."/>
            <person name="Liolios K."/>
            <person name="Mikhailova N."/>
            <person name="Pati A."/>
            <person name="Ivanova N."/>
            <person name="Mavromatis K."/>
            <person name="Chen A."/>
            <person name="Palaniappan K."/>
            <person name="Chertkov O."/>
            <person name="Land M."/>
            <person name="Hauser L."/>
            <person name="Chang Y.J."/>
            <person name="Jeffries C.D."/>
            <person name="Brettin T."/>
            <person name="Detter J.C."/>
            <person name="Han C."/>
            <person name="Rohde M."/>
            <person name="Goker M."/>
            <person name="Bristow J."/>
            <person name="Eisen J.A."/>
            <person name="Markowitz V."/>
            <person name="Hugenholtz P."/>
            <person name="Kyrpides N.C."/>
            <person name="Klenk H.P."/>
        </authorList>
    </citation>
    <scope>NUCLEOTIDE SEQUENCE [LARGE SCALE GENOMIC DNA]</scope>
    <source>
        <strain evidence="4">ATCC BAA-972 / CDC 1076 / CIP 108378 / DSM 44985 / JCM 13578</strain>
    </source>
</reference>
<evidence type="ECO:0000256" key="2">
    <source>
        <dbReference type="SAM" id="Phobius"/>
    </source>
</evidence>
<dbReference type="HOGENOM" id="CLU_037505_1_0_11"/>
<dbReference type="OrthoDB" id="3696421at2"/>
<dbReference type="Proteomes" id="UP000002247">
    <property type="component" value="Chromosome"/>
</dbReference>
<feature type="region of interest" description="Disordered" evidence="1">
    <location>
        <begin position="246"/>
        <end position="320"/>
    </location>
</feature>